<comment type="caution">
    <text evidence="9">The sequence shown here is derived from an EMBL/GenBank/DDBJ whole genome shotgun (WGS) entry which is preliminary data.</text>
</comment>
<evidence type="ECO:0000256" key="1">
    <source>
        <dbReference type="ARBA" id="ARBA00004651"/>
    </source>
</evidence>
<gene>
    <name evidence="9" type="ORF">D3876_11865</name>
</gene>
<dbReference type="PANTHER" id="PTHR22926">
    <property type="entry name" value="PHOSPHO-N-ACETYLMURAMOYL-PENTAPEPTIDE-TRANSFERASE"/>
    <property type="match status" value="1"/>
</dbReference>
<keyword evidence="5 8" id="KW-1133">Transmembrane helix</keyword>
<feature type="transmembrane region" description="Helical" evidence="8">
    <location>
        <begin position="214"/>
        <end position="235"/>
    </location>
</feature>
<evidence type="ECO:0000256" key="3">
    <source>
        <dbReference type="ARBA" id="ARBA00022679"/>
    </source>
</evidence>
<evidence type="ECO:0000256" key="6">
    <source>
        <dbReference type="ARBA" id="ARBA00023136"/>
    </source>
</evidence>
<feature type="transmembrane region" description="Helical" evidence="8">
    <location>
        <begin position="52"/>
        <end position="74"/>
    </location>
</feature>
<feature type="binding site" evidence="7">
    <location>
        <position position="217"/>
    </location>
    <ligand>
        <name>Mg(2+)</name>
        <dbReference type="ChEBI" id="CHEBI:18420"/>
    </ligand>
</feature>
<feature type="binding site" evidence="7">
    <location>
        <position position="162"/>
    </location>
    <ligand>
        <name>Mg(2+)</name>
        <dbReference type="ChEBI" id="CHEBI:18420"/>
    </ligand>
</feature>
<evidence type="ECO:0000256" key="5">
    <source>
        <dbReference type="ARBA" id="ARBA00022989"/>
    </source>
</evidence>
<dbReference type="CDD" id="cd06853">
    <property type="entry name" value="GT_WecA_like"/>
    <property type="match status" value="1"/>
</dbReference>
<dbReference type="InterPro" id="IPR000715">
    <property type="entry name" value="Glycosyl_transferase_4"/>
</dbReference>
<keyword evidence="7" id="KW-0479">Metal-binding</keyword>
<keyword evidence="2" id="KW-1003">Cell membrane</keyword>
<evidence type="ECO:0000256" key="7">
    <source>
        <dbReference type="PIRSR" id="PIRSR600715-1"/>
    </source>
</evidence>
<accession>A0A418WLJ6</accession>
<keyword evidence="3 9" id="KW-0808">Transferase</keyword>
<keyword evidence="7" id="KW-0460">Magnesium</keyword>
<dbReference type="PANTHER" id="PTHR22926:SF3">
    <property type="entry name" value="UNDECAPRENYL-PHOSPHATE ALPHA-N-ACETYLGLUCOSAMINYL 1-PHOSPHATE TRANSFERASE"/>
    <property type="match status" value="1"/>
</dbReference>
<keyword evidence="6 8" id="KW-0472">Membrane</keyword>
<evidence type="ECO:0000313" key="9">
    <source>
        <dbReference type="EMBL" id="RJF90870.1"/>
    </source>
</evidence>
<dbReference type="OrthoDB" id="9783652at2"/>
<keyword evidence="4 8" id="KW-0812">Transmembrane</keyword>
<keyword evidence="10" id="KW-1185">Reference proteome</keyword>
<dbReference type="GO" id="GO:0071555">
    <property type="term" value="P:cell wall organization"/>
    <property type="evidence" value="ECO:0007669"/>
    <property type="project" value="TreeGrafter"/>
</dbReference>
<evidence type="ECO:0000256" key="8">
    <source>
        <dbReference type="SAM" id="Phobius"/>
    </source>
</evidence>
<protein>
    <submittedName>
        <fullName evidence="9">Undecaprenyl/decaprenyl-phosphate alpha-N-acetylglucosaminyl 1-phosphate transferase</fullName>
    </submittedName>
</protein>
<feature type="transmembrane region" description="Helical" evidence="8">
    <location>
        <begin position="169"/>
        <end position="185"/>
    </location>
</feature>
<comment type="cofactor">
    <cofactor evidence="7">
        <name>Mg(2+)</name>
        <dbReference type="ChEBI" id="CHEBI:18420"/>
    </cofactor>
</comment>
<feature type="transmembrane region" description="Helical" evidence="8">
    <location>
        <begin position="145"/>
        <end position="162"/>
    </location>
</feature>
<dbReference type="EMBL" id="QYUM01000003">
    <property type="protein sequence ID" value="RJF90870.1"/>
    <property type="molecule type" value="Genomic_DNA"/>
</dbReference>
<dbReference type="AlphaFoldDB" id="A0A418WLJ6"/>
<dbReference type="GO" id="GO:0016780">
    <property type="term" value="F:phosphotransferase activity, for other substituted phosphate groups"/>
    <property type="evidence" value="ECO:0007669"/>
    <property type="project" value="InterPro"/>
</dbReference>
<name>A0A418WLJ6_9SPHN</name>
<sequence>MQMRFFYLDAYLLVLVTALTTVLCMFGPRYAPYLGLVDQPGGRKLHSRPTPLLGGLALILIFMPSLLWIAGFAADTVRPSAWALAGCTAAIATLGLMDDRFLLGPGKRLLISAGLFGITCYAVPQFNITIINWNGQSHGLPLGPFGWIATTLSLLALINAVNMADGKNGLVLGLSLGWLILLGIAAPANMIAPIAILLVIVFVLLAFNLGDRLFLGDGGSYGLASGIGLLAVYVYQHSPILRSADQVGLMFMVPVGDMIRLMISRARAGKSPFTPDRDHLHHHLLDRFGWRRGLVIYQLLGLLPAALAVCVPHLTLLIILCTFVAYWVIIFFAHRSRRSMEG</sequence>
<comment type="subcellular location">
    <subcellularLocation>
        <location evidence="1">Cell membrane</location>
        <topology evidence="1">Multi-pass membrane protein</topology>
    </subcellularLocation>
</comment>
<feature type="transmembrane region" description="Helical" evidence="8">
    <location>
        <begin position="109"/>
        <end position="133"/>
    </location>
</feature>
<dbReference type="Proteomes" id="UP000286100">
    <property type="component" value="Unassembled WGS sequence"/>
</dbReference>
<reference evidence="9 10" key="1">
    <citation type="submission" date="2018-09" db="EMBL/GenBank/DDBJ databases">
        <authorList>
            <person name="Zhu H."/>
        </authorList>
    </citation>
    <scope>NUCLEOTIDE SEQUENCE [LARGE SCALE GENOMIC DNA]</scope>
    <source>
        <strain evidence="9 10">K2R01-6</strain>
    </source>
</reference>
<dbReference type="GO" id="GO:0005886">
    <property type="term" value="C:plasma membrane"/>
    <property type="evidence" value="ECO:0007669"/>
    <property type="project" value="UniProtKB-SubCell"/>
</dbReference>
<feature type="transmembrane region" description="Helical" evidence="8">
    <location>
        <begin position="80"/>
        <end position="97"/>
    </location>
</feature>
<dbReference type="GO" id="GO:0046872">
    <property type="term" value="F:metal ion binding"/>
    <property type="evidence" value="ECO:0007669"/>
    <property type="project" value="UniProtKB-KW"/>
</dbReference>
<evidence type="ECO:0000256" key="4">
    <source>
        <dbReference type="ARBA" id="ARBA00022692"/>
    </source>
</evidence>
<organism evidence="9 10">
    <name type="scientific">Sphingomonas cavernae</name>
    <dbReference type="NCBI Taxonomy" id="2320861"/>
    <lineage>
        <taxon>Bacteria</taxon>
        <taxon>Pseudomonadati</taxon>
        <taxon>Pseudomonadota</taxon>
        <taxon>Alphaproteobacteria</taxon>
        <taxon>Sphingomonadales</taxon>
        <taxon>Sphingomonadaceae</taxon>
        <taxon>Sphingomonas</taxon>
    </lineage>
</organism>
<dbReference type="GO" id="GO:0044038">
    <property type="term" value="P:cell wall macromolecule biosynthetic process"/>
    <property type="evidence" value="ECO:0007669"/>
    <property type="project" value="TreeGrafter"/>
</dbReference>
<feature type="transmembrane region" description="Helical" evidence="8">
    <location>
        <begin position="314"/>
        <end position="333"/>
    </location>
</feature>
<feature type="transmembrane region" description="Helical" evidence="8">
    <location>
        <begin position="289"/>
        <end position="308"/>
    </location>
</feature>
<dbReference type="GO" id="GO:0009103">
    <property type="term" value="P:lipopolysaccharide biosynthetic process"/>
    <property type="evidence" value="ECO:0007669"/>
    <property type="project" value="TreeGrafter"/>
</dbReference>
<proteinExistence type="predicted"/>
<evidence type="ECO:0000256" key="2">
    <source>
        <dbReference type="ARBA" id="ARBA00022475"/>
    </source>
</evidence>
<feature type="transmembrane region" description="Helical" evidence="8">
    <location>
        <begin position="6"/>
        <end position="31"/>
    </location>
</feature>
<evidence type="ECO:0000313" key="10">
    <source>
        <dbReference type="Proteomes" id="UP000286100"/>
    </source>
</evidence>
<dbReference type="Pfam" id="PF00953">
    <property type="entry name" value="Glycos_transf_4"/>
    <property type="match status" value="1"/>
</dbReference>